<name>A0A7R9KDN3_9ACAR</name>
<dbReference type="Proteomes" id="UP000759131">
    <property type="component" value="Unassembled WGS sequence"/>
</dbReference>
<keyword evidence="2" id="KW-1185">Reference proteome</keyword>
<gene>
    <name evidence="1" type="ORF">OSB1V03_LOCUS260</name>
</gene>
<evidence type="ECO:0000313" key="1">
    <source>
        <dbReference type="EMBL" id="CAD7619761.1"/>
    </source>
</evidence>
<protein>
    <submittedName>
        <fullName evidence="1">Uncharacterized protein</fullName>
    </submittedName>
</protein>
<sequence>MGGQLTAETAFATIAYCNAMRWTVGKNAPLAITALSELIIVIKRIQNFLLLEEMSGLDEREGKDNEAFISGGNEIILGVMENTSSNEEKGVFMDKMSVRWNNETTEP</sequence>
<evidence type="ECO:0000313" key="2">
    <source>
        <dbReference type="Proteomes" id="UP000759131"/>
    </source>
</evidence>
<feature type="non-terminal residue" evidence="1">
    <location>
        <position position="1"/>
    </location>
</feature>
<organism evidence="1">
    <name type="scientific">Medioppia subpectinata</name>
    <dbReference type="NCBI Taxonomy" id="1979941"/>
    <lineage>
        <taxon>Eukaryota</taxon>
        <taxon>Metazoa</taxon>
        <taxon>Ecdysozoa</taxon>
        <taxon>Arthropoda</taxon>
        <taxon>Chelicerata</taxon>
        <taxon>Arachnida</taxon>
        <taxon>Acari</taxon>
        <taxon>Acariformes</taxon>
        <taxon>Sarcoptiformes</taxon>
        <taxon>Oribatida</taxon>
        <taxon>Brachypylina</taxon>
        <taxon>Oppioidea</taxon>
        <taxon>Oppiidae</taxon>
        <taxon>Medioppia</taxon>
    </lineage>
</organism>
<proteinExistence type="predicted"/>
<dbReference type="EMBL" id="OC854618">
    <property type="protein sequence ID" value="CAD7619761.1"/>
    <property type="molecule type" value="Genomic_DNA"/>
</dbReference>
<reference evidence="1" key="1">
    <citation type="submission" date="2020-11" db="EMBL/GenBank/DDBJ databases">
        <authorList>
            <person name="Tran Van P."/>
        </authorList>
    </citation>
    <scope>NUCLEOTIDE SEQUENCE</scope>
</reference>
<dbReference type="EMBL" id="CAJPIZ010000043">
    <property type="protein sequence ID" value="CAG2100191.1"/>
    <property type="molecule type" value="Genomic_DNA"/>
</dbReference>
<dbReference type="OrthoDB" id="7615550at2759"/>
<dbReference type="AlphaFoldDB" id="A0A7R9KDN3"/>
<accession>A0A7R9KDN3</accession>